<evidence type="ECO:0000313" key="4">
    <source>
        <dbReference type="EMBL" id="MBP0440703.1"/>
    </source>
</evidence>
<feature type="active site" evidence="1">
    <location>
        <position position="43"/>
    </location>
</feature>
<gene>
    <name evidence="4" type="ORF">J5Y06_18800</name>
</gene>
<organism evidence="4 5">
    <name type="scientific">Tianweitania sediminis</name>
    <dbReference type="NCBI Taxonomy" id="1502156"/>
    <lineage>
        <taxon>Bacteria</taxon>
        <taxon>Pseudomonadati</taxon>
        <taxon>Pseudomonadota</taxon>
        <taxon>Alphaproteobacteria</taxon>
        <taxon>Hyphomicrobiales</taxon>
        <taxon>Phyllobacteriaceae</taxon>
        <taxon>Tianweitania</taxon>
    </lineage>
</organism>
<protein>
    <submittedName>
        <fullName evidence="4">Thioesterase</fullName>
    </submittedName>
</protein>
<feature type="binding site" evidence="2">
    <location>
        <position position="121"/>
    </location>
    <ligand>
        <name>substrate</name>
    </ligand>
</feature>
<dbReference type="Pfam" id="PF22636">
    <property type="entry name" value="FlK"/>
    <property type="match status" value="1"/>
</dbReference>
<dbReference type="Gene3D" id="3.10.129.10">
    <property type="entry name" value="Hotdog Thioesterase"/>
    <property type="match status" value="1"/>
</dbReference>
<dbReference type="EMBL" id="JAGIYY010000009">
    <property type="protein sequence ID" value="MBP0440703.1"/>
    <property type="molecule type" value="Genomic_DNA"/>
</dbReference>
<feature type="binding site" evidence="2">
    <location>
        <position position="70"/>
    </location>
    <ligand>
        <name>CoA</name>
        <dbReference type="ChEBI" id="CHEBI:57287"/>
    </ligand>
</feature>
<sequence length="139" mass="14574">MAEPIGELEVGSIGEVAITVDPTMTAAVFAQGEDESFPDVLATPFMIGAMERACASLMAPLCALGTLSVGAKVEVAHFAPTPVGAMVRAFGKFAGREGALFWFDVWAEDEGGKIGKGRHARAFAEADAIVAKAEERMKK</sequence>
<dbReference type="AlphaFoldDB" id="A0A8J7UK33"/>
<feature type="domain" description="Fluoroacetyl-CoA-specific thioesterase-like" evidence="3">
    <location>
        <begin position="20"/>
        <end position="123"/>
    </location>
</feature>
<dbReference type="PANTHER" id="PTHR36934:SF1">
    <property type="entry name" value="THIOESTERASE DOMAIN-CONTAINING PROTEIN"/>
    <property type="match status" value="1"/>
</dbReference>
<dbReference type="InterPro" id="IPR029069">
    <property type="entry name" value="HotDog_dom_sf"/>
</dbReference>
<evidence type="ECO:0000313" key="5">
    <source>
        <dbReference type="Proteomes" id="UP000666240"/>
    </source>
</evidence>
<feature type="active site" evidence="1">
    <location>
        <position position="51"/>
    </location>
</feature>
<reference evidence="4" key="1">
    <citation type="submission" date="2021-03" db="EMBL/GenBank/DDBJ databases">
        <title>Genome sequencing and assembly of Tianweitania sediminis.</title>
        <authorList>
            <person name="Chhetri G."/>
        </authorList>
    </citation>
    <scope>NUCLEOTIDE SEQUENCE</scope>
    <source>
        <strain evidence="4">Z8</strain>
    </source>
</reference>
<keyword evidence="5" id="KW-1185">Reference proteome</keyword>
<dbReference type="PANTHER" id="PTHR36934">
    <property type="entry name" value="BLR0278 PROTEIN"/>
    <property type="match status" value="1"/>
</dbReference>
<feature type="binding site" evidence="2">
    <location>
        <position position="70"/>
    </location>
    <ligand>
        <name>substrate</name>
    </ligand>
</feature>
<comment type="caution">
    <text evidence="4">The sequence shown here is derived from an EMBL/GenBank/DDBJ whole genome shotgun (WGS) entry which is preliminary data.</text>
</comment>
<feature type="active site" evidence="1">
    <location>
        <position position="77"/>
    </location>
</feature>
<proteinExistence type="predicted"/>
<dbReference type="PIRSF" id="PIRSF014972">
    <property type="entry name" value="FlK"/>
    <property type="match status" value="1"/>
</dbReference>
<name>A0A8J7UK33_9HYPH</name>
<evidence type="ECO:0000256" key="2">
    <source>
        <dbReference type="PIRSR" id="PIRSR014972-2"/>
    </source>
</evidence>
<dbReference type="InterPro" id="IPR054485">
    <property type="entry name" value="FlK-like_dom"/>
</dbReference>
<evidence type="ECO:0000256" key="1">
    <source>
        <dbReference type="PIRSR" id="PIRSR014972-1"/>
    </source>
</evidence>
<dbReference type="Proteomes" id="UP000666240">
    <property type="component" value="Unassembled WGS sequence"/>
</dbReference>
<accession>A0A8J7UK33</accession>
<evidence type="ECO:0000259" key="3">
    <source>
        <dbReference type="Pfam" id="PF22636"/>
    </source>
</evidence>
<dbReference type="RefSeq" id="WP_209336738.1">
    <property type="nucleotide sequence ID" value="NZ_JAGIYY010000009.1"/>
</dbReference>
<dbReference type="InterPro" id="IPR025540">
    <property type="entry name" value="FlK"/>
</dbReference>
<dbReference type="SUPFAM" id="SSF54637">
    <property type="entry name" value="Thioesterase/thiol ester dehydrase-isomerase"/>
    <property type="match status" value="1"/>
</dbReference>